<keyword evidence="1" id="KW-0378">Hydrolase</keyword>
<dbReference type="SUPFAM" id="SSF53187">
    <property type="entry name" value="Zn-dependent exopeptidases"/>
    <property type="match status" value="1"/>
</dbReference>
<dbReference type="AlphaFoldDB" id="A0A4R3KNG1"/>
<protein>
    <submittedName>
        <fullName evidence="1">N-formylglutamate amidohydrolase</fullName>
    </submittedName>
</protein>
<dbReference type="Pfam" id="PF05013">
    <property type="entry name" value="FGase"/>
    <property type="match status" value="1"/>
</dbReference>
<accession>A0A4R3KNG1</accession>
<dbReference type="GO" id="GO:0016787">
    <property type="term" value="F:hydrolase activity"/>
    <property type="evidence" value="ECO:0007669"/>
    <property type="project" value="UniProtKB-KW"/>
</dbReference>
<dbReference type="Proteomes" id="UP000295807">
    <property type="component" value="Unassembled WGS sequence"/>
</dbReference>
<evidence type="ECO:0000313" key="1">
    <source>
        <dbReference type="EMBL" id="TCS86041.1"/>
    </source>
</evidence>
<dbReference type="Gene3D" id="3.40.630.40">
    <property type="entry name" value="Zn-dependent exopeptidases"/>
    <property type="match status" value="1"/>
</dbReference>
<name>A0A4R3KNG1_9SPHI</name>
<proteinExistence type="predicted"/>
<organism evidence="1 2">
    <name type="scientific">Anseongella ginsenosidimutans</name>
    <dbReference type="NCBI Taxonomy" id="496056"/>
    <lineage>
        <taxon>Bacteria</taxon>
        <taxon>Pseudomonadati</taxon>
        <taxon>Bacteroidota</taxon>
        <taxon>Sphingobacteriia</taxon>
        <taxon>Sphingobacteriales</taxon>
        <taxon>Sphingobacteriaceae</taxon>
        <taxon>Anseongella</taxon>
    </lineage>
</organism>
<evidence type="ECO:0000313" key="2">
    <source>
        <dbReference type="Proteomes" id="UP000295807"/>
    </source>
</evidence>
<sequence>MEPFVIAEGKSPVITAAIHEGHMIREELLPYMNLEEHERSREEDPYTDFLSEISGSRVIVNISRFETDMNRPREKAVYLRPEDAWGLNVWKQALPPELINRSLESYDAFYTGMKTLLNSIIDRFGHFVVLDLHTYNYRREGTAAEASEADNPEINIGTAHNHPRWSELTRHFIQTLSGAKINGQTPDVRENIKFKGGEFSRWINRNYGAFGFVLSIEFKKTFMDEFTGIVDIYHLRDIRRALNFTMDELAEQLELTGSK</sequence>
<gene>
    <name evidence="1" type="ORF">EDD80_10967</name>
</gene>
<dbReference type="InterPro" id="IPR007709">
    <property type="entry name" value="N-FG_amidohydro"/>
</dbReference>
<keyword evidence="2" id="KW-1185">Reference proteome</keyword>
<reference evidence="1 2" key="1">
    <citation type="submission" date="2019-03" db="EMBL/GenBank/DDBJ databases">
        <title>Genomic Encyclopedia of Type Strains, Phase IV (KMG-IV): sequencing the most valuable type-strain genomes for metagenomic binning, comparative biology and taxonomic classification.</title>
        <authorList>
            <person name="Goeker M."/>
        </authorList>
    </citation>
    <scope>NUCLEOTIDE SEQUENCE [LARGE SCALE GENOMIC DNA]</scope>
    <source>
        <strain evidence="1 2">DSM 21100</strain>
    </source>
</reference>
<dbReference type="EMBL" id="SMAD01000009">
    <property type="protein sequence ID" value="TCS86041.1"/>
    <property type="molecule type" value="Genomic_DNA"/>
</dbReference>
<comment type="caution">
    <text evidence="1">The sequence shown here is derived from an EMBL/GenBank/DDBJ whole genome shotgun (WGS) entry which is preliminary data.</text>
</comment>